<keyword evidence="7 9" id="KW-0811">Translocation</keyword>
<organism evidence="13 14">
    <name type="scientific">Prochlorothrix hollandica PCC 9006 = CALU 1027</name>
    <dbReference type="NCBI Taxonomy" id="317619"/>
    <lineage>
        <taxon>Bacteria</taxon>
        <taxon>Bacillati</taxon>
        <taxon>Cyanobacteriota</taxon>
        <taxon>Cyanophyceae</taxon>
        <taxon>Prochlorotrichales</taxon>
        <taxon>Prochlorotrichaceae</taxon>
        <taxon>Prochlorothrix</taxon>
    </lineage>
</organism>
<keyword evidence="2 9" id="KW-0813">Transport</keyword>
<dbReference type="GO" id="GO:0015450">
    <property type="term" value="F:protein-transporting ATPase activity"/>
    <property type="evidence" value="ECO:0007669"/>
    <property type="project" value="InterPro"/>
</dbReference>
<dbReference type="NCBIfam" id="TIGR01129">
    <property type="entry name" value="secD"/>
    <property type="match status" value="1"/>
</dbReference>
<evidence type="ECO:0000256" key="2">
    <source>
        <dbReference type="ARBA" id="ARBA00022448"/>
    </source>
</evidence>
<dbReference type="NCBIfam" id="TIGR00916">
    <property type="entry name" value="2A0604s01"/>
    <property type="match status" value="1"/>
</dbReference>
<keyword evidence="6 9" id="KW-1133">Transmembrane helix</keyword>
<dbReference type="RefSeq" id="WP_017712127.1">
    <property type="nucleotide sequence ID" value="NZ_KB235936.1"/>
</dbReference>
<name>A0A0M2PR06_PROHO</name>
<dbReference type="HAMAP" id="MF_01463_B">
    <property type="entry name" value="SecD_B"/>
    <property type="match status" value="1"/>
</dbReference>
<feature type="domain" description="Protein translocase subunit SecDF P1" evidence="11">
    <location>
        <begin position="58"/>
        <end position="113"/>
    </location>
</feature>
<evidence type="ECO:0000256" key="6">
    <source>
        <dbReference type="ARBA" id="ARBA00022989"/>
    </source>
</evidence>
<keyword evidence="8 9" id="KW-0472">Membrane</keyword>
<dbReference type="InterPro" id="IPR001036">
    <property type="entry name" value="Acrflvin-R"/>
</dbReference>
<feature type="domain" description="Protein export membrane protein SecD/SecF C-terminal" evidence="10">
    <location>
        <begin position="273"/>
        <end position="440"/>
    </location>
</feature>
<comment type="caution">
    <text evidence="13">The sequence shown here is derived from an EMBL/GenBank/DDBJ whole genome shotgun (WGS) entry which is preliminary data.</text>
</comment>
<dbReference type="InterPro" id="IPR005791">
    <property type="entry name" value="SecD"/>
</dbReference>
<reference evidence="13" key="1">
    <citation type="submission" date="2012-04" db="EMBL/GenBank/DDBJ databases">
        <authorList>
            <person name="Borisov I.G."/>
            <person name="Ivanikova N.V."/>
            <person name="Pinevich A.V."/>
        </authorList>
    </citation>
    <scope>NUCLEOTIDE SEQUENCE</scope>
    <source>
        <strain evidence="13">CALU 1027</strain>
    </source>
</reference>
<evidence type="ECO:0000256" key="1">
    <source>
        <dbReference type="ARBA" id="ARBA00004651"/>
    </source>
</evidence>
<dbReference type="GO" id="GO:0006605">
    <property type="term" value="P:protein targeting"/>
    <property type="evidence" value="ECO:0007669"/>
    <property type="project" value="UniProtKB-UniRule"/>
</dbReference>
<keyword evidence="14" id="KW-1185">Reference proteome</keyword>
<evidence type="ECO:0000256" key="5">
    <source>
        <dbReference type="ARBA" id="ARBA00022927"/>
    </source>
</evidence>
<dbReference type="InterPro" id="IPR022813">
    <property type="entry name" value="SecD/SecF_arch_bac"/>
</dbReference>
<dbReference type="Gene3D" id="3.30.70.3400">
    <property type="match status" value="1"/>
</dbReference>
<dbReference type="PRINTS" id="PR00702">
    <property type="entry name" value="ACRIFLAVINRP"/>
</dbReference>
<dbReference type="Pfam" id="PF07549">
    <property type="entry name" value="Sec_GG"/>
    <property type="match status" value="1"/>
</dbReference>
<dbReference type="STRING" id="317619.GCA_000332315_01614"/>
<dbReference type="PANTHER" id="PTHR30081:SF1">
    <property type="entry name" value="PROTEIN TRANSLOCASE SUBUNIT SECD"/>
    <property type="match status" value="1"/>
</dbReference>
<dbReference type="Pfam" id="PF02355">
    <property type="entry name" value="SecD_SecF_C"/>
    <property type="match status" value="1"/>
</dbReference>
<protein>
    <recommendedName>
        <fullName evidence="9">Protein translocase subunit SecD</fullName>
    </recommendedName>
</protein>
<evidence type="ECO:0000256" key="3">
    <source>
        <dbReference type="ARBA" id="ARBA00022475"/>
    </source>
</evidence>
<comment type="subcellular location">
    <subcellularLocation>
        <location evidence="1 9">Cell membrane</location>
        <topology evidence="1 9">Multi-pass membrane protein</topology>
    </subcellularLocation>
</comment>
<dbReference type="InterPro" id="IPR054384">
    <property type="entry name" value="SecDF_P1_head"/>
</dbReference>
<dbReference type="AlphaFoldDB" id="A0A0M2PR06"/>
<evidence type="ECO:0000313" key="13">
    <source>
        <dbReference type="EMBL" id="KKI98654.1"/>
    </source>
</evidence>
<keyword evidence="4 9" id="KW-0812">Transmembrane</keyword>
<dbReference type="InterPro" id="IPR055344">
    <property type="entry name" value="SecD_SecF_C_bact"/>
</dbReference>
<evidence type="ECO:0000256" key="4">
    <source>
        <dbReference type="ARBA" id="ARBA00022692"/>
    </source>
</evidence>
<feature type="transmembrane region" description="Helical" evidence="9">
    <location>
        <begin position="384"/>
        <end position="409"/>
    </location>
</feature>
<dbReference type="Gene3D" id="3.30.1360.200">
    <property type="match status" value="1"/>
</dbReference>
<evidence type="ECO:0000256" key="8">
    <source>
        <dbReference type="ARBA" id="ARBA00023136"/>
    </source>
</evidence>
<dbReference type="Pfam" id="PF22599">
    <property type="entry name" value="SecDF_P1_head"/>
    <property type="match status" value="1"/>
</dbReference>
<dbReference type="GO" id="GO:0005886">
    <property type="term" value="C:plasma membrane"/>
    <property type="evidence" value="ECO:0007669"/>
    <property type="project" value="UniProtKB-SubCell"/>
</dbReference>
<evidence type="ECO:0000313" key="14">
    <source>
        <dbReference type="Proteomes" id="UP000034681"/>
    </source>
</evidence>
<accession>A0A0M2PR06</accession>
<dbReference type="PANTHER" id="PTHR30081">
    <property type="entry name" value="PROTEIN-EXPORT MEMBRANE PROTEIN SEC"/>
    <property type="match status" value="1"/>
</dbReference>
<dbReference type="Proteomes" id="UP000034681">
    <property type="component" value="Unassembled WGS sequence"/>
</dbReference>
<dbReference type="SUPFAM" id="SSF82866">
    <property type="entry name" value="Multidrug efflux transporter AcrB transmembrane domain"/>
    <property type="match status" value="1"/>
</dbReference>
<evidence type="ECO:0000259" key="11">
    <source>
        <dbReference type="Pfam" id="PF21760"/>
    </source>
</evidence>
<sequence>MGKQRGLLLLIAVLVIGSIYLLIQYPLQLGLDLRGGSQLTILVKPTEDIPEVTDRDLEAVIRVVENRVNGLGVSEPIVQSSGQDQILVQLPGVSDPQQAERVLGGTAQLAFREQLPGTEGQLPIERQILAEHLLNRQTLLAEKDEAALADNQTKIDQSQQAIADLFKPAELTGTYLKDAGPQPTQSGSWEIYLRFDVAGGDLFAELSKNLAGTGRSIGIFLDDSLISSPVVGVEFAQAGITGGAAVITGNFDADSANDLGIQLRGGSLPLPVEVVENRTVGASLGQESIRQSIYAGIGGLVMVLIFMVAYYRLPGAIANVSLVVYTLLSLAAFDLLGVTLTLPGIAGFILSIGMAVDANVLIFERTREELHAGKSLYRSVESGFYRAFSSILDSNVTTIIACAALFWLGSGLVKGFALTLAIGVLISMFTAITCSRTLLFTVLTIPNLRKPELFAPRSVRS</sequence>
<feature type="transmembrane region" description="Helical" evidence="9">
    <location>
        <begin position="7"/>
        <end position="27"/>
    </location>
</feature>
<feature type="domain" description="SecDF P1 head subdomain" evidence="12">
    <location>
        <begin position="163"/>
        <end position="269"/>
    </location>
</feature>
<comment type="function">
    <text evidence="9">Part of the Sec protein translocase complex. Interacts with the SecYEG preprotein conducting channel. SecDF uses the proton motive force (PMF) to complete protein translocation after the ATP-dependent function of SecA.</text>
</comment>
<dbReference type="OrthoDB" id="9805019at2"/>
<keyword evidence="3 9" id="KW-1003">Cell membrane</keyword>
<dbReference type="Gene3D" id="1.20.1640.10">
    <property type="entry name" value="Multidrug efflux transporter AcrB transmembrane domain"/>
    <property type="match status" value="1"/>
</dbReference>
<comment type="function">
    <text evidence="9">Probably participates in protein translocation into and across both the cytoplasmic and thylakoid membranes in cyanobacterial cells.</text>
</comment>
<dbReference type="InterPro" id="IPR022646">
    <property type="entry name" value="SecD/SecF_CS"/>
</dbReference>
<comment type="similarity">
    <text evidence="9">Belongs to the SecD/SecF family. SecD subfamily.</text>
</comment>
<evidence type="ECO:0000259" key="10">
    <source>
        <dbReference type="Pfam" id="PF02355"/>
    </source>
</evidence>
<keyword evidence="5 9" id="KW-0653">Protein transport</keyword>
<feature type="transmembrane region" description="Helical" evidence="9">
    <location>
        <begin position="293"/>
        <end position="313"/>
    </location>
</feature>
<comment type="subunit">
    <text evidence="9">Forms a complex with SecF. Part of the essential Sec protein translocation apparatus which comprises SecA, SecYEG and auxiliary proteins SecDF. Other proteins may also be involved.</text>
</comment>
<evidence type="ECO:0000256" key="9">
    <source>
        <dbReference type="HAMAP-Rule" id="MF_01463"/>
    </source>
</evidence>
<feature type="transmembrane region" description="Helical" evidence="9">
    <location>
        <begin position="344"/>
        <end position="363"/>
    </location>
</feature>
<proteinExistence type="inferred from homology"/>
<dbReference type="GO" id="GO:0065002">
    <property type="term" value="P:intracellular protein transmembrane transport"/>
    <property type="evidence" value="ECO:0007669"/>
    <property type="project" value="UniProtKB-UniRule"/>
</dbReference>
<evidence type="ECO:0000259" key="12">
    <source>
        <dbReference type="Pfam" id="PF22599"/>
    </source>
</evidence>
<evidence type="ECO:0000256" key="7">
    <source>
        <dbReference type="ARBA" id="ARBA00023010"/>
    </source>
</evidence>
<dbReference type="InterPro" id="IPR048631">
    <property type="entry name" value="SecD_1st"/>
</dbReference>
<dbReference type="GO" id="GO:0043952">
    <property type="term" value="P:protein transport by the Sec complex"/>
    <property type="evidence" value="ECO:0007669"/>
    <property type="project" value="UniProtKB-UniRule"/>
</dbReference>
<dbReference type="InterPro" id="IPR048634">
    <property type="entry name" value="SecD_SecF_C"/>
</dbReference>
<dbReference type="EMBL" id="AJTX02000007">
    <property type="protein sequence ID" value="KKI98654.1"/>
    <property type="molecule type" value="Genomic_DNA"/>
</dbReference>
<gene>
    <name evidence="9" type="primary">secD</name>
    <name evidence="13" type="ORF">PROH_17475</name>
</gene>
<dbReference type="Pfam" id="PF21760">
    <property type="entry name" value="SecD_1st"/>
    <property type="match status" value="1"/>
</dbReference>
<feature type="transmembrane region" description="Helical" evidence="9">
    <location>
        <begin position="415"/>
        <end position="443"/>
    </location>
</feature>
<feature type="transmembrane region" description="Helical" evidence="9">
    <location>
        <begin position="320"/>
        <end position="338"/>
    </location>
</feature>
<dbReference type="eggNOG" id="COG0342">
    <property type="taxonomic scope" value="Bacteria"/>
</dbReference>
<dbReference type="FunFam" id="1.20.1640.10:FF:000004">
    <property type="entry name" value="Protein translocase subunit SecD"/>
    <property type="match status" value="1"/>
</dbReference>